<accession>A0AAV4UKU3</accession>
<evidence type="ECO:0000313" key="2">
    <source>
        <dbReference type="Proteomes" id="UP001054945"/>
    </source>
</evidence>
<evidence type="ECO:0000313" key="1">
    <source>
        <dbReference type="EMBL" id="GIY58481.1"/>
    </source>
</evidence>
<comment type="caution">
    <text evidence="1">The sequence shown here is derived from an EMBL/GenBank/DDBJ whole genome shotgun (WGS) entry which is preliminary data.</text>
</comment>
<protein>
    <submittedName>
        <fullName evidence="1">Uncharacterized protein</fullName>
    </submittedName>
</protein>
<dbReference type="PANTHER" id="PTHR31511:SF12">
    <property type="entry name" value="RHO TERMINATION FACTOR N-TERMINAL DOMAIN-CONTAINING PROTEIN"/>
    <property type="match status" value="1"/>
</dbReference>
<dbReference type="EMBL" id="BPLR01013069">
    <property type="protein sequence ID" value="GIY58481.1"/>
    <property type="molecule type" value="Genomic_DNA"/>
</dbReference>
<proteinExistence type="predicted"/>
<dbReference type="AlphaFoldDB" id="A0AAV4UKU3"/>
<sequence>MIEEADEMETRGSGWSFQEVTYLELKINKYDPLYASSYIDLPKELKSKKAIINVKNKDNKCFMWSILSAIHPVVKDAQRVSKYKKYENELNFKGIKFPISFNDIKKFEKNE</sequence>
<gene>
    <name evidence="1" type="primary">AVEN_166998_1</name>
    <name evidence="1" type="ORF">CEXT_311891</name>
</gene>
<dbReference type="Proteomes" id="UP001054945">
    <property type="component" value="Unassembled WGS sequence"/>
</dbReference>
<name>A0AAV4UKU3_CAEEX</name>
<reference evidence="1 2" key="1">
    <citation type="submission" date="2021-06" db="EMBL/GenBank/DDBJ databases">
        <title>Caerostris extrusa draft genome.</title>
        <authorList>
            <person name="Kono N."/>
            <person name="Arakawa K."/>
        </authorList>
    </citation>
    <scope>NUCLEOTIDE SEQUENCE [LARGE SCALE GENOMIC DNA]</scope>
</reference>
<keyword evidence="2" id="KW-1185">Reference proteome</keyword>
<organism evidence="1 2">
    <name type="scientific">Caerostris extrusa</name>
    <name type="common">Bark spider</name>
    <name type="synonym">Caerostris bankana</name>
    <dbReference type="NCBI Taxonomy" id="172846"/>
    <lineage>
        <taxon>Eukaryota</taxon>
        <taxon>Metazoa</taxon>
        <taxon>Ecdysozoa</taxon>
        <taxon>Arthropoda</taxon>
        <taxon>Chelicerata</taxon>
        <taxon>Arachnida</taxon>
        <taxon>Araneae</taxon>
        <taxon>Araneomorphae</taxon>
        <taxon>Entelegynae</taxon>
        <taxon>Araneoidea</taxon>
        <taxon>Araneidae</taxon>
        <taxon>Caerostris</taxon>
    </lineage>
</organism>
<dbReference type="PANTHER" id="PTHR31511">
    <property type="entry name" value="PROTEIN CBG23764"/>
    <property type="match status" value="1"/>
</dbReference>